<organism evidence="3 4">
    <name type="scientific">Muricoccus vinaceus</name>
    <dbReference type="NCBI Taxonomy" id="424704"/>
    <lineage>
        <taxon>Bacteria</taxon>
        <taxon>Pseudomonadati</taxon>
        <taxon>Pseudomonadota</taxon>
        <taxon>Alphaproteobacteria</taxon>
        <taxon>Acetobacterales</taxon>
        <taxon>Roseomonadaceae</taxon>
        <taxon>Muricoccus</taxon>
    </lineage>
</organism>
<dbReference type="Pfam" id="PF15648">
    <property type="entry name" value="Tox-REase-5"/>
    <property type="match status" value="1"/>
</dbReference>
<name>A0ABV6IZM9_9PROT</name>
<dbReference type="EMBL" id="JBHLVZ010000091">
    <property type="protein sequence ID" value="MFC0389074.1"/>
    <property type="molecule type" value="Genomic_DNA"/>
</dbReference>
<evidence type="ECO:0000256" key="1">
    <source>
        <dbReference type="SAM" id="MobiDB-lite"/>
    </source>
</evidence>
<accession>A0ABV6IZM9</accession>
<sequence>MSGGTKIRKKDLGTGRHGPRRDLRAVFDRIFSTGRPQGVWSSDDAARRAAARAPVPPLADRVPLARGDGTVFIPLAGSGLPGQRQVRQASPAGPGGAKARQPIGAGKAVGGVLVRPATHAFWARKQGGAVHTYPMAPAPQVGPDGRLPTGTANLALGRALRALRRSPLLLPPGPPADEDDDAEDEAPRPARTGRPGASPARGALPGKDPQRRAGAAPAGRQPQGPGRYVANHHLGRNMSPAARAYQEKVTGTSAARDYVVVNRGMRADFDGYDARRGVLLDAKLWGWEGKHAQAIRMLDPQEPRRAPPAPATTAWALREVVWPMIDRARRQVRAAGGRPIEWHVPDAGTARLLRRLMAVTFGCPCGPERCLCPIQVRYHRA</sequence>
<reference evidence="3 4" key="1">
    <citation type="submission" date="2024-09" db="EMBL/GenBank/DDBJ databases">
        <authorList>
            <person name="Sun Q."/>
            <person name="Mori K."/>
        </authorList>
    </citation>
    <scope>NUCLEOTIDE SEQUENCE [LARGE SCALE GENOMIC DNA]</scope>
    <source>
        <strain evidence="3 4">CCM 7468</strain>
    </source>
</reference>
<feature type="domain" description="Tox-REase-5" evidence="2">
    <location>
        <begin position="243"/>
        <end position="344"/>
    </location>
</feature>
<protein>
    <submittedName>
        <fullName evidence="3">Tox-REase-5 domain-containing protein</fullName>
    </submittedName>
</protein>
<comment type="caution">
    <text evidence="3">The sequence shown here is derived from an EMBL/GenBank/DDBJ whole genome shotgun (WGS) entry which is preliminary data.</text>
</comment>
<feature type="compositionally biased region" description="Low complexity" evidence="1">
    <location>
        <begin position="212"/>
        <end position="227"/>
    </location>
</feature>
<feature type="region of interest" description="Disordered" evidence="1">
    <location>
        <begin position="78"/>
        <end position="103"/>
    </location>
</feature>
<evidence type="ECO:0000313" key="3">
    <source>
        <dbReference type="EMBL" id="MFC0389074.1"/>
    </source>
</evidence>
<gene>
    <name evidence="3" type="ORF">ACFFIC_26515</name>
</gene>
<proteinExistence type="predicted"/>
<dbReference type="Proteomes" id="UP001589789">
    <property type="component" value="Unassembled WGS sequence"/>
</dbReference>
<dbReference type="RefSeq" id="WP_377056101.1">
    <property type="nucleotide sequence ID" value="NZ_JBHLVZ010000091.1"/>
</dbReference>
<keyword evidence="4" id="KW-1185">Reference proteome</keyword>
<evidence type="ECO:0000259" key="2">
    <source>
        <dbReference type="Pfam" id="PF15648"/>
    </source>
</evidence>
<feature type="region of interest" description="Disordered" evidence="1">
    <location>
        <begin position="166"/>
        <end position="233"/>
    </location>
</feature>
<dbReference type="InterPro" id="IPR028904">
    <property type="entry name" value="Tox-REase-5_dom"/>
</dbReference>
<evidence type="ECO:0000313" key="4">
    <source>
        <dbReference type="Proteomes" id="UP001589789"/>
    </source>
</evidence>
<feature type="compositionally biased region" description="Basic and acidic residues" evidence="1">
    <location>
        <begin position="10"/>
        <end position="22"/>
    </location>
</feature>
<feature type="region of interest" description="Disordered" evidence="1">
    <location>
        <begin position="1"/>
        <end position="22"/>
    </location>
</feature>